<protein>
    <submittedName>
        <fullName evidence="3">Cell wall-binding repeat-containing protein</fullName>
    </submittedName>
</protein>
<dbReference type="PANTHER" id="PTHR30032">
    <property type="entry name" value="N-ACETYLMURAMOYL-L-ALANINE AMIDASE-RELATED"/>
    <property type="match status" value="1"/>
</dbReference>
<dbReference type="EMBL" id="CP041616">
    <property type="protein sequence ID" value="QDO87115.1"/>
    <property type="molecule type" value="Genomic_DNA"/>
</dbReference>
<dbReference type="Pfam" id="PF04122">
    <property type="entry name" value="CW_binding_2"/>
    <property type="match status" value="3"/>
</dbReference>
<evidence type="ECO:0000256" key="1">
    <source>
        <dbReference type="SAM" id="MobiDB-lite"/>
    </source>
</evidence>
<evidence type="ECO:0000256" key="2">
    <source>
        <dbReference type="SAM" id="SignalP"/>
    </source>
</evidence>
<organism evidence="3 4">
    <name type="scientific">Ornithinimicrobium ciconiae</name>
    <dbReference type="NCBI Taxonomy" id="2594265"/>
    <lineage>
        <taxon>Bacteria</taxon>
        <taxon>Bacillati</taxon>
        <taxon>Actinomycetota</taxon>
        <taxon>Actinomycetes</taxon>
        <taxon>Micrococcales</taxon>
        <taxon>Ornithinimicrobiaceae</taxon>
        <taxon>Ornithinimicrobium</taxon>
    </lineage>
</organism>
<feature type="chain" id="PRO_5038487336" evidence="2">
    <location>
        <begin position="22"/>
        <end position="507"/>
    </location>
</feature>
<dbReference type="Proteomes" id="UP000315395">
    <property type="component" value="Chromosome"/>
</dbReference>
<gene>
    <name evidence="3" type="ORF">FNH13_01230</name>
</gene>
<dbReference type="KEGG" id="orz:FNH13_01230"/>
<keyword evidence="2" id="KW-0732">Signal</keyword>
<dbReference type="Gene3D" id="3.40.50.12090">
    <property type="match status" value="2"/>
</dbReference>
<dbReference type="InterPro" id="IPR051922">
    <property type="entry name" value="Bact_Sporulation_Assoc"/>
</dbReference>
<sequence>MALTTRTARRGVAALAGLVMAATLATGSASTAPLPASETSPAESTQAVQWTGGLDAQAPCPEGRSRSATLMTENFTGGIPQSNFNNGWRTVSSGIGSTRAARSEVSSGDGEDWMFMRWATAPVGAQTMLAFTSRGNVSSSGYSRADVNSLSFQAAGNTSSWRGKVFDITAATQDEGGRLGTWFQHRSRQGASQWWDVDNVQIYTCRDAAVSRIRGADRFATSAAVAATYPVGQDVVYLASGTDFPDALAGAALAGKQDAPVLLVREDSIPAPVAAQLNRLNPSEIVILGGTGAVSNTVRDAAADYTSGDVTRLAGANRYETSAAIADTYPTGISTVYVASGTDYPDALSGSASAGRNGRPMLLTGPDHLPSATREALDRLDPGRIVILGGTVAVSNSVRNQLQDHTDGDVTRIAGANRYDTSALIADTFPGNRSRVFVATGADFPDALSGSALAAKEANPVLLATPTRLPNSVGDAIDGLNPDSGVVLGGYTSLNSIVLDQLGRHVG</sequence>
<keyword evidence="4" id="KW-1185">Reference proteome</keyword>
<dbReference type="InterPro" id="IPR007253">
    <property type="entry name" value="Cell_wall-bd_2"/>
</dbReference>
<feature type="signal peptide" evidence="2">
    <location>
        <begin position="1"/>
        <end position="21"/>
    </location>
</feature>
<dbReference type="RefSeq" id="WP_143781773.1">
    <property type="nucleotide sequence ID" value="NZ_CP041616.1"/>
</dbReference>
<evidence type="ECO:0000313" key="4">
    <source>
        <dbReference type="Proteomes" id="UP000315395"/>
    </source>
</evidence>
<evidence type="ECO:0000313" key="3">
    <source>
        <dbReference type="EMBL" id="QDO87115.1"/>
    </source>
</evidence>
<feature type="region of interest" description="Disordered" evidence="1">
    <location>
        <begin position="349"/>
        <end position="370"/>
    </location>
</feature>
<proteinExistence type="predicted"/>
<dbReference type="AlphaFoldDB" id="A0A516G6I6"/>
<reference evidence="3 4" key="1">
    <citation type="submission" date="2019-07" db="EMBL/GenBank/DDBJ databases">
        <title>complete genome sequencing of Ornithinimicrobium sp. H23M54.</title>
        <authorList>
            <person name="Bae J.-W."/>
            <person name="Lee S.-Y."/>
        </authorList>
    </citation>
    <scope>NUCLEOTIDE SEQUENCE [LARGE SCALE GENOMIC DNA]</scope>
    <source>
        <strain evidence="3 4">H23M54</strain>
    </source>
</reference>
<dbReference type="PANTHER" id="PTHR30032:SF8">
    <property type="entry name" value="GERMINATION-SPECIFIC N-ACETYLMURAMOYL-L-ALANINE AMIDASE"/>
    <property type="match status" value="1"/>
</dbReference>
<accession>A0A516G6I6</accession>
<dbReference type="OrthoDB" id="5143602at2"/>
<name>A0A516G6I6_9MICO</name>